<feature type="region of interest" description="Disordered" evidence="1">
    <location>
        <begin position="1"/>
        <end position="66"/>
    </location>
</feature>
<evidence type="ECO:0000313" key="3">
    <source>
        <dbReference type="EMBL" id="KAF2077093.1"/>
    </source>
</evidence>
<evidence type="ECO:0000259" key="2">
    <source>
        <dbReference type="Pfam" id="PF10419"/>
    </source>
</evidence>
<feature type="compositionally biased region" description="Acidic residues" evidence="1">
    <location>
        <begin position="24"/>
        <end position="66"/>
    </location>
</feature>
<reference evidence="3" key="1">
    <citation type="submission" date="2020-01" db="EMBL/GenBank/DDBJ databases">
        <title>Development of genomics and gene disruption for Polysphondylium violaceum indicates a role for the polyketide synthase stlB in stalk morphogenesis.</title>
        <authorList>
            <person name="Narita B."/>
            <person name="Kawabe Y."/>
            <person name="Kin K."/>
            <person name="Saito T."/>
            <person name="Gibbs R."/>
            <person name="Kuspa A."/>
            <person name="Muzny D."/>
            <person name="Queller D."/>
            <person name="Richards S."/>
            <person name="Strassman J."/>
            <person name="Sucgang R."/>
            <person name="Worley K."/>
            <person name="Schaap P."/>
        </authorList>
    </citation>
    <scope>NUCLEOTIDE SEQUENCE</scope>
    <source>
        <strain evidence="3">QSvi11</strain>
    </source>
</reference>
<feature type="domain" description="Transcription factor TFIIIC triple barrel" evidence="2">
    <location>
        <begin position="108"/>
        <end position="230"/>
    </location>
</feature>
<protein>
    <recommendedName>
        <fullName evidence="2">Transcription factor TFIIIC triple barrel domain-containing protein</fullName>
    </recommendedName>
</protein>
<gene>
    <name evidence="3" type="ORF">CYY_001602</name>
</gene>
<feature type="compositionally biased region" description="Low complexity" evidence="1">
    <location>
        <begin position="189"/>
        <end position="200"/>
    </location>
</feature>
<proteinExistence type="predicted"/>
<dbReference type="InterPro" id="IPR019481">
    <property type="entry name" value="TFIIIC_triple_barrel"/>
</dbReference>
<evidence type="ECO:0000313" key="4">
    <source>
        <dbReference type="Proteomes" id="UP000695562"/>
    </source>
</evidence>
<dbReference type="OrthoDB" id="1877767at2759"/>
<accession>A0A8J4PZK0</accession>
<dbReference type="EMBL" id="AJWJ01000039">
    <property type="protein sequence ID" value="KAF2077093.1"/>
    <property type="molecule type" value="Genomic_DNA"/>
</dbReference>
<feature type="compositionally biased region" description="Basic and acidic residues" evidence="1">
    <location>
        <begin position="1"/>
        <end position="23"/>
    </location>
</feature>
<comment type="caution">
    <text evidence="3">The sequence shown here is derived from an EMBL/GenBank/DDBJ whole genome shotgun (WGS) entry which is preliminary data.</text>
</comment>
<sequence length="243" mass="28189">MEDTDKLENNNNNKKQDKDKDKDENSDEDYEYGYESNISDDDEFNVYDVEENDDESEETDSTDDTELYQLSSEEEDIDFNHEDLNEDEIILPDDTLILMEIDGEDPGYLYEKEYSLIGLESSTPILKIGDVFYMGKYDQTFGTKMFFRNVKKQTISLPLSAPSSVKKETLEQEEQQQSSTSPPPLDEINNNNNTNSNANNEKLKSNEENVESLVYINKTNKRIVFYRVEVEKKKLINLSKQPS</sequence>
<dbReference type="Pfam" id="PF10419">
    <property type="entry name" value="TFIIIC_sub6"/>
    <property type="match status" value="1"/>
</dbReference>
<feature type="region of interest" description="Disordered" evidence="1">
    <location>
        <begin position="163"/>
        <end position="209"/>
    </location>
</feature>
<organism evidence="3 4">
    <name type="scientific">Polysphondylium violaceum</name>
    <dbReference type="NCBI Taxonomy" id="133409"/>
    <lineage>
        <taxon>Eukaryota</taxon>
        <taxon>Amoebozoa</taxon>
        <taxon>Evosea</taxon>
        <taxon>Eumycetozoa</taxon>
        <taxon>Dictyostelia</taxon>
        <taxon>Dictyosteliales</taxon>
        <taxon>Dictyosteliaceae</taxon>
        <taxon>Polysphondylium</taxon>
    </lineage>
</organism>
<dbReference type="Proteomes" id="UP000695562">
    <property type="component" value="Unassembled WGS sequence"/>
</dbReference>
<dbReference type="AlphaFoldDB" id="A0A8J4PZK0"/>
<evidence type="ECO:0000256" key="1">
    <source>
        <dbReference type="SAM" id="MobiDB-lite"/>
    </source>
</evidence>
<keyword evidence="4" id="KW-1185">Reference proteome</keyword>
<dbReference type="Gene3D" id="2.60.40.4370">
    <property type="match status" value="1"/>
</dbReference>
<name>A0A8J4PZK0_9MYCE</name>